<evidence type="ECO:0000313" key="2">
    <source>
        <dbReference type="WBParaSite" id="nRc.2.0.1.t45100-RA"/>
    </source>
</evidence>
<accession>A0A915L5P2</accession>
<dbReference type="AlphaFoldDB" id="A0A915L5P2"/>
<reference evidence="2" key="1">
    <citation type="submission" date="2022-11" db="UniProtKB">
        <authorList>
            <consortium name="WormBaseParasite"/>
        </authorList>
    </citation>
    <scope>IDENTIFICATION</scope>
</reference>
<protein>
    <submittedName>
        <fullName evidence="2">Reverse transcriptase/retrotransposon-derived protein RNase H-like domain-containing protein</fullName>
    </submittedName>
</protein>
<organism evidence="1 2">
    <name type="scientific">Romanomermis culicivorax</name>
    <name type="common">Nematode worm</name>
    <dbReference type="NCBI Taxonomy" id="13658"/>
    <lineage>
        <taxon>Eukaryota</taxon>
        <taxon>Metazoa</taxon>
        <taxon>Ecdysozoa</taxon>
        <taxon>Nematoda</taxon>
        <taxon>Enoplea</taxon>
        <taxon>Dorylaimia</taxon>
        <taxon>Mermithida</taxon>
        <taxon>Mermithoidea</taxon>
        <taxon>Mermithidae</taxon>
        <taxon>Romanomermis</taxon>
    </lineage>
</organism>
<proteinExistence type="predicted"/>
<keyword evidence="1" id="KW-1185">Reference proteome</keyword>
<evidence type="ECO:0000313" key="1">
    <source>
        <dbReference type="Proteomes" id="UP000887565"/>
    </source>
</evidence>
<name>A0A915L5P2_ROMCU</name>
<sequence length="86" mass="9754">MLIINVIKNDCEAIRTEQLQKISLCDSWSSSSYDFKNQTSNTDAQYFATDEHYAAFKGIKTALTSSPFLRYPVYDGKAQFVIQTDA</sequence>
<dbReference type="Proteomes" id="UP000887565">
    <property type="component" value="Unplaced"/>
</dbReference>
<dbReference type="WBParaSite" id="nRc.2.0.1.t45100-RA">
    <property type="protein sequence ID" value="nRc.2.0.1.t45100-RA"/>
    <property type="gene ID" value="nRc.2.0.1.g45100"/>
</dbReference>